<dbReference type="Proteomes" id="UP000324222">
    <property type="component" value="Unassembled WGS sequence"/>
</dbReference>
<evidence type="ECO:0000256" key="1">
    <source>
        <dbReference type="SAM" id="MobiDB-lite"/>
    </source>
</evidence>
<reference evidence="2 3" key="1">
    <citation type="submission" date="2019-05" db="EMBL/GenBank/DDBJ databases">
        <title>Another draft genome of Portunus trituberculatus and its Hox gene families provides insights of decapod evolution.</title>
        <authorList>
            <person name="Jeong J.-H."/>
            <person name="Song I."/>
            <person name="Kim S."/>
            <person name="Choi T."/>
            <person name="Kim D."/>
            <person name="Ryu S."/>
            <person name="Kim W."/>
        </authorList>
    </citation>
    <scope>NUCLEOTIDE SEQUENCE [LARGE SCALE GENOMIC DNA]</scope>
    <source>
        <tissue evidence="2">Muscle</tissue>
    </source>
</reference>
<organism evidence="2 3">
    <name type="scientific">Portunus trituberculatus</name>
    <name type="common">Swimming crab</name>
    <name type="synonym">Neptunus trituberculatus</name>
    <dbReference type="NCBI Taxonomy" id="210409"/>
    <lineage>
        <taxon>Eukaryota</taxon>
        <taxon>Metazoa</taxon>
        <taxon>Ecdysozoa</taxon>
        <taxon>Arthropoda</taxon>
        <taxon>Crustacea</taxon>
        <taxon>Multicrustacea</taxon>
        <taxon>Malacostraca</taxon>
        <taxon>Eumalacostraca</taxon>
        <taxon>Eucarida</taxon>
        <taxon>Decapoda</taxon>
        <taxon>Pleocyemata</taxon>
        <taxon>Brachyura</taxon>
        <taxon>Eubrachyura</taxon>
        <taxon>Portunoidea</taxon>
        <taxon>Portunidae</taxon>
        <taxon>Portuninae</taxon>
        <taxon>Portunus</taxon>
    </lineage>
</organism>
<evidence type="ECO:0000313" key="3">
    <source>
        <dbReference type="Proteomes" id="UP000324222"/>
    </source>
</evidence>
<feature type="compositionally biased region" description="Polar residues" evidence="1">
    <location>
        <begin position="1"/>
        <end position="10"/>
    </location>
</feature>
<gene>
    <name evidence="2" type="ORF">E2C01_086170</name>
</gene>
<comment type="caution">
    <text evidence="2">The sequence shown here is derived from an EMBL/GenBank/DDBJ whole genome shotgun (WGS) entry which is preliminary data.</text>
</comment>
<feature type="compositionally biased region" description="Low complexity" evidence="1">
    <location>
        <begin position="32"/>
        <end position="45"/>
    </location>
</feature>
<feature type="region of interest" description="Disordered" evidence="1">
    <location>
        <begin position="1"/>
        <end position="68"/>
    </location>
</feature>
<name>A0A5B7J024_PORTR</name>
<feature type="compositionally biased region" description="Pro residues" evidence="1">
    <location>
        <begin position="17"/>
        <end position="29"/>
    </location>
</feature>
<sequence length="89" mass="9202">MASRGPNFTITHHLGPLPSPTRPQFPPPQHISTSLLALSTSGSNTRYASPARDAEMTGGGRVAGSHHVVEGGGVEAGWVCSTSGRKGRL</sequence>
<evidence type="ECO:0000313" key="2">
    <source>
        <dbReference type="EMBL" id="MPC91151.1"/>
    </source>
</evidence>
<keyword evidence="3" id="KW-1185">Reference proteome</keyword>
<accession>A0A5B7J024</accession>
<dbReference type="AlphaFoldDB" id="A0A5B7J024"/>
<dbReference type="EMBL" id="VSRR010086762">
    <property type="protein sequence ID" value="MPC91151.1"/>
    <property type="molecule type" value="Genomic_DNA"/>
</dbReference>
<proteinExistence type="predicted"/>
<protein>
    <submittedName>
        <fullName evidence="2">Uncharacterized protein</fullName>
    </submittedName>
</protein>